<sequence>MVGGVGVVAQTELAQTLAQSGSSELGSYLPLVFLLALGALFAGVSATLGALVGPKRYNKAKLEAYECGIEPSPQPVVGGGRVPVAYYLTAMLFILFDIEMVFLYPFAVTADALGVFGLVEIVLFIATVGFAYAYVWRRGGLDWN</sequence>
<evidence type="ECO:0000256" key="5">
    <source>
        <dbReference type="ARBA" id="ARBA00022692"/>
    </source>
</evidence>
<keyword evidence="4 11" id="KW-1003">Cell membrane</keyword>
<reference evidence="13 14" key="1">
    <citation type="submission" date="2021-12" db="EMBL/GenBank/DDBJ databases">
        <title>Genome sequence of Kibdelosporangium philippinense ATCC 49844.</title>
        <authorList>
            <person name="Fedorov E.A."/>
            <person name="Omeragic M."/>
            <person name="Shalygina K.F."/>
            <person name="Maclea K.S."/>
        </authorList>
    </citation>
    <scope>NUCLEOTIDE SEQUENCE [LARGE SCALE GENOMIC DNA]</scope>
    <source>
        <strain evidence="13 14">ATCC 49844</strain>
    </source>
</reference>
<dbReference type="InterPro" id="IPR038430">
    <property type="entry name" value="NDAH_ubi_oxred_su3_sf"/>
</dbReference>
<evidence type="ECO:0000256" key="3">
    <source>
        <dbReference type="ARBA" id="ARBA00022448"/>
    </source>
</evidence>
<feature type="transmembrane region" description="Helical" evidence="11">
    <location>
        <begin position="84"/>
        <end position="107"/>
    </location>
</feature>
<feature type="transmembrane region" description="Helical" evidence="11">
    <location>
        <begin position="28"/>
        <end position="52"/>
    </location>
</feature>
<keyword evidence="10 11" id="KW-0472">Membrane</keyword>
<dbReference type="EC" id="7.1.1.-" evidence="11"/>
<evidence type="ECO:0000256" key="1">
    <source>
        <dbReference type="ARBA" id="ARBA00004141"/>
    </source>
</evidence>
<keyword evidence="3 11" id="KW-0813">Transport</keyword>
<accession>A0ABS8ZCQ7</accession>
<keyword evidence="9 11" id="KW-0520">NAD</keyword>
<keyword evidence="14" id="KW-1185">Reference proteome</keyword>
<comment type="similarity">
    <text evidence="2 11 12">Belongs to the complex I subunit 3 family.</text>
</comment>
<protein>
    <recommendedName>
        <fullName evidence="11">NADH-quinone oxidoreductase subunit A</fullName>
        <ecNumber evidence="11">7.1.1.-</ecNumber>
    </recommendedName>
    <alternativeName>
        <fullName evidence="11">NADH dehydrogenase I subunit A</fullName>
    </alternativeName>
    <alternativeName>
        <fullName evidence="11">NDH-1 subunit A</fullName>
    </alternativeName>
    <alternativeName>
        <fullName evidence="11">NUO1</fullName>
    </alternativeName>
</protein>
<dbReference type="InterPro" id="IPR000440">
    <property type="entry name" value="NADH_UbQ/plastoQ_OxRdtase_su3"/>
</dbReference>
<evidence type="ECO:0000313" key="13">
    <source>
        <dbReference type="EMBL" id="MCE7005639.1"/>
    </source>
</evidence>
<keyword evidence="7 11" id="KW-1278">Translocase</keyword>
<feature type="transmembrane region" description="Helical" evidence="11">
    <location>
        <begin position="113"/>
        <end position="135"/>
    </location>
</feature>
<evidence type="ECO:0000256" key="8">
    <source>
        <dbReference type="ARBA" id="ARBA00022989"/>
    </source>
</evidence>
<evidence type="ECO:0000313" key="14">
    <source>
        <dbReference type="Proteomes" id="UP001521150"/>
    </source>
</evidence>
<evidence type="ECO:0000256" key="9">
    <source>
        <dbReference type="ARBA" id="ARBA00023027"/>
    </source>
</evidence>
<dbReference type="InterPro" id="IPR023043">
    <property type="entry name" value="NAD(P)H_OxRDtase_bac/plastid"/>
</dbReference>
<dbReference type="GO" id="GO:0016491">
    <property type="term" value="F:oxidoreductase activity"/>
    <property type="evidence" value="ECO:0007669"/>
    <property type="project" value="UniProtKB-KW"/>
</dbReference>
<keyword evidence="8 11" id="KW-1133">Transmembrane helix</keyword>
<comment type="caution">
    <text evidence="13">The sequence shown here is derived from an EMBL/GenBank/DDBJ whole genome shotgun (WGS) entry which is preliminary data.</text>
</comment>
<comment type="catalytic activity">
    <reaction evidence="11 12">
        <text>a quinone + NADH + 5 H(+)(in) = a quinol + NAD(+) + 4 H(+)(out)</text>
        <dbReference type="Rhea" id="RHEA:57888"/>
        <dbReference type="ChEBI" id="CHEBI:15378"/>
        <dbReference type="ChEBI" id="CHEBI:24646"/>
        <dbReference type="ChEBI" id="CHEBI:57540"/>
        <dbReference type="ChEBI" id="CHEBI:57945"/>
        <dbReference type="ChEBI" id="CHEBI:132124"/>
    </reaction>
</comment>
<evidence type="ECO:0000256" key="10">
    <source>
        <dbReference type="ARBA" id="ARBA00023136"/>
    </source>
</evidence>
<dbReference type="HAMAP" id="MF_01394">
    <property type="entry name" value="NDH1_NuoA"/>
    <property type="match status" value="1"/>
</dbReference>
<evidence type="ECO:0000256" key="6">
    <source>
        <dbReference type="ARBA" id="ARBA00022719"/>
    </source>
</evidence>
<dbReference type="Pfam" id="PF00507">
    <property type="entry name" value="Oxidored_q4"/>
    <property type="match status" value="1"/>
</dbReference>
<comment type="subcellular location">
    <subcellularLocation>
        <location evidence="11 12">Cell membrane</location>
        <topology evidence="11 12">Multi-pass membrane protein</topology>
    </subcellularLocation>
    <subcellularLocation>
        <location evidence="1">Membrane</location>
        <topology evidence="1">Multi-pass membrane protein</topology>
    </subcellularLocation>
</comment>
<dbReference type="RefSeq" id="WP_233728834.1">
    <property type="nucleotide sequence ID" value="NZ_JBHSJQ010000026.1"/>
</dbReference>
<dbReference type="Proteomes" id="UP001521150">
    <property type="component" value="Unassembled WGS sequence"/>
</dbReference>
<evidence type="ECO:0000256" key="12">
    <source>
        <dbReference type="RuleBase" id="RU003639"/>
    </source>
</evidence>
<dbReference type="PANTHER" id="PTHR11058:SF22">
    <property type="entry name" value="NADH-QUINONE OXIDOREDUCTASE SUBUNIT A"/>
    <property type="match status" value="1"/>
</dbReference>
<comment type="subunit">
    <text evidence="11">NDH-1 is composed of 14 different subunits. Subunits NuoA, H, J, K, L, M, N constitute the membrane sector of the complex.</text>
</comment>
<comment type="function">
    <text evidence="11">NDH-1 shuttles electrons from NADH, via FMN and iron-sulfur (Fe-S) centers, to quinones in the respiratory chain. The immediate electron acceptor for the enzyme in this species is believed to be a menaquinone. Couples the redox reaction to proton translocation (for every two electrons transferred, four hydrogen ions are translocated across the cytoplasmic membrane), and thus conserves the redox energy in a proton gradient.</text>
</comment>
<dbReference type="Gene3D" id="1.20.58.1610">
    <property type="entry name" value="NADH:ubiquinone/plastoquinone oxidoreductase, chain 3"/>
    <property type="match status" value="1"/>
</dbReference>
<evidence type="ECO:0000256" key="4">
    <source>
        <dbReference type="ARBA" id="ARBA00022475"/>
    </source>
</evidence>
<evidence type="ECO:0000256" key="2">
    <source>
        <dbReference type="ARBA" id="ARBA00008472"/>
    </source>
</evidence>
<keyword evidence="13" id="KW-0560">Oxidoreductase</keyword>
<evidence type="ECO:0000256" key="11">
    <source>
        <dbReference type="HAMAP-Rule" id="MF_01394"/>
    </source>
</evidence>
<dbReference type="NCBIfam" id="NF005922">
    <property type="entry name" value="PRK07928.1"/>
    <property type="match status" value="1"/>
</dbReference>
<evidence type="ECO:0000256" key="7">
    <source>
        <dbReference type="ARBA" id="ARBA00022967"/>
    </source>
</evidence>
<organism evidence="13 14">
    <name type="scientific">Kibdelosporangium philippinense</name>
    <dbReference type="NCBI Taxonomy" id="211113"/>
    <lineage>
        <taxon>Bacteria</taxon>
        <taxon>Bacillati</taxon>
        <taxon>Actinomycetota</taxon>
        <taxon>Actinomycetes</taxon>
        <taxon>Pseudonocardiales</taxon>
        <taxon>Pseudonocardiaceae</taxon>
        <taxon>Kibdelosporangium</taxon>
    </lineage>
</organism>
<proteinExistence type="inferred from homology"/>
<dbReference type="PANTHER" id="PTHR11058">
    <property type="entry name" value="NADH-UBIQUINONE OXIDOREDUCTASE CHAIN 3"/>
    <property type="match status" value="1"/>
</dbReference>
<name>A0ABS8ZCQ7_9PSEU</name>
<dbReference type="EMBL" id="JAJVCN010000002">
    <property type="protein sequence ID" value="MCE7005639.1"/>
    <property type="molecule type" value="Genomic_DNA"/>
</dbReference>
<gene>
    <name evidence="11" type="primary">nuoA</name>
    <name evidence="13" type="ORF">LWC34_22825</name>
</gene>
<keyword evidence="6 11" id="KW-0874">Quinone</keyword>
<keyword evidence="5 11" id="KW-0812">Transmembrane</keyword>